<dbReference type="Gene3D" id="2.40.50.770">
    <property type="entry name" value="RecQ-mediated genome instability protein Rmi1, C-terminal domain"/>
    <property type="match status" value="1"/>
</dbReference>
<dbReference type="InterPro" id="IPR013894">
    <property type="entry name" value="RMI1_OB"/>
</dbReference>
<dbReference type="SMART" id="SM01161">
    <property type="entry name" value="DUF1767"/>
    <property type="match status" value="1"/>
</dbReference>
<dbReference type="Pfam" id="PF21000">
    <property type="entry name" value="RMI1_N_N"/>
    <property type="match status" value="1"/>
</dbReference>
<feature type="compositionally biased region" description="Polar residues" evidence="3">
    <location>
        <begin position="409"/>
        <end position="418"/>
    </location>
</feature>
<dbReference type="InterPro" id="IPR049363">
    <property type="entry name" value="RMI1_N"/>
</dbReference>
<dbReference type="GO" id="GO:0031422">
    <property type="term" value="C:RecQ family helicase-topoisomerase III complex"/>
    <property type="evidence" value="ECO:0007669"/>
    <property type="project" value="TreeGrafter"/>
</dbReference>
<dbReference type="InterPro" id="IPR042470">
    <property type="entry name" value="RMI1_N_C_sf"/>
</dbReference>
<feature type="domain" description="RecQ mediated genome instability protein 1 OB-fold" evidence="4">
    <location>
        <begin position="58"/>
        <end position="191"/>
    </location>
</feature>
<evidence type="ECO:0000259" key="5">
    <source>
        <dbReference type="Pfam" id="PF21000"/>
    </source>
</evidence>
<dbReference type="Pfam" id="PF08585">
    <property type="entry name" value="RMI1_N_C"/>
    <property type="match status" value="1"/>
</dbReference>
<evidence type="ECO:0000256" key="3">
    <source>
        <dbReference type="SAM" id="MobiDB-lite"/>
    </source>
</evidence>
<dbReference type="GO" id="GO:0000724">
    <property type="term" value="P:double-strand break repair via homologous recombination"/>
    <property type="evidence" value="ECO:0007669"/>
    <property type="project" value="TreeGrafter"/>
</dbReference>
<dbReference type="OrthoDB" id="341511at2759"/>
<evidence type="ECO:0000256" key="2">
    <source>
        <dbReference type="ARBA" id="ARBA00018987"/>
    </source>
</evidence>
<evidence type="ECO:0000256" key="1">
    <source>
        <dbReference type="ARBA" id="ARBA00006395"/>
    </source>
</evidence>
<feature type="compositionally biased region" description="Basic and acidic residues" evidence="3">
    <location>
        <begin position="205"/>
        <end position="216"/>
    </location>
</feature>
<comment type="caution">
    <text evidence="6">The sequence shown here is derived from an EMBL/GenBank/DDBJ whole genome shotgun (WGS) entry which is preliminary data.</text>
</comment>
<dbReference type="Proteomes" id="UP000092993">
    <property type="component" value="Unassembled WGS sequence"/>
</dbReference>
<evidence type="ECO:0000259" key="4">
    <source>
        <dbReference type="Pfam" id="PF08585"/>
    </source>
</evidence>
<dbReference type="EMBL" id="LUGG01000009">
    <property type="protein sequence ID" value="OBZ72231.1"/>
    <property type="molecule type" value="Genomic_DNA"/>
</dbReference>
<name>A0A1C7M5P1_GRIFR</name>
<evidence type="ECO:0000313" key="6">
    <source>
        <dbReference type="EMBL" id="OBZ72231.1"/>
    </source>
</evidence>
<accession>A0A1C7M5P1</accession>
<feature type="domain" description="RMI1 N-terminal" evidence="5">
    <location>
        <begin position="10"/>
        <end position="50"/>
    </location>
</feature>
<dbReference type="PANTHER" id="PTHR14790:SF15">
    <property type="entry name" value="RECQ-MEDIATED GENOME INSTABILITY PROTEIN 1"/>
    <property type="match status" value="1"/>
</dbReference>
<organism evidence="6 7">
    <name type="scientific">Grifola frondosa</name>
    <name type="common">Maitake</name>
    <name type="synonym">Polyporus frondosus</name>
    <dbReference type="NCBI Taxonomy" id="5627"/>
    <lineage>
        <taxon>Eukaryota</taxon>
        <taxon>Fungi</taxon>
        <taxon>Dikarya</taxon>
        <taxon>Basidiomycota</taxon>
        <taxon>Agaricomycotina</taxon>
        <taxon>Agaricomycetes</taxon>
        <taxon>Polyporales</taxon>
        <taxon>Grifolaceae</taxon>
        <taxon>Grifola</taxon>
    </lineage>
</organism>
<feature type="region of interest" description="Disordered" evidence="3">
    <location>
        <begin position="409"/>
        <end position="450"/>
    </location>
</feature>
<comment type="similarity">
    <text evidence="1">Belongs to the RMI1 family.</text>
</comment>
<dbReference type="OMA" id="FLEPKCV"/>
<reference evidence="6 7" key="1">
    <citation type="submission" date="2016-03" db="EMBL/GenBank/DDBJ databases">
        <title>Whole genome sequencing of Grifola frondosa 9006-11.</title>
        <authorList>
            <person name="Min B."/>
            <person name="Park H."/>
            <person name="Kim J.-G."/>
            <person name="Cho H."/>
            <person name="Oh Y.-L."/>
            <person name="Kong W.-S."/>
            <person name="Choi I.-G."/>
        </authorList>
    </citation>
    <scope>NUCLEOTIDE SEQUENCE [LARGE SCALE GENOMIC DNA]</scope>
    <source>
        <strain evidence="6 7">9006-11</strain>
    </source>
</reference>
<keyword evidence="7" id="KW-1185">Reference proteome</keyword>
<feature type="compositionally biased region" description="Low complexity" evidence="3">
    <location>
        <begin position="419"/>
        <end position="444"/>
    </location>
</feature>
<sequence length="498" mass="53990">MAHNFVRLKEWVDGCYSWIENELHLDPATDMDAIINNVDAQLLQSDLTDSMVHGTGLPHNVSELSTPLRGPVLVQIVSITEIGHSAFSLQNTRQARIERADLAGLAAEEGEDDDEGPIPKYPRSMLRFQLSDGATILQAIEFRRLPELELGETPLGYKMILKDVTMRRGMAFLEPKSVIMKGYMNAELNAMQDTDFVRGLRLRLGKPEDDPADHAPPEGPPPATHRNLSPPLAVSRSTQGLPPQLPAALVRSPLRDISPPPSPPAAGPSGTSHDDDEGQPRRRKVPNRLGRTPSPEPPPRNRRQQPVHSHYFAGSTTSNAAAVLAGENLFSPHRQAPIFVLDSDEEDGGVPAPGTTVIGSGKQKDKQPEADTSSEYAFESDLGDEILEQADRLEREALQCTQATDATLVETTKTQGTAESTAGLSSSRGSGSRAGLSSSSTGESRNARAAATVIDVDEDVISISGDEDDKENVPAPTRHVRRRMRAIIDESDIMEISD</sequence>
<dbReference type="PANTHER" id="PTHR14790">
    <property type="entry name" value="RECQ-MEDIATED GENOME INSTABILITY PROTEIN 1 RMI1"/>
    <property type="match status" value="1"/>
</dbReference>
<evidence type="ECO:0000313" key="7">
    <source>
        <dbReference type="Proteomes" id="UP000092993"/>
    </source>
</evidence>
<feature type="region of interest" description="Disordered" evidence="3">
    <location>
        <begin position="204"/>
        <end position="306"/>
    </location>
</feature>
<proteinExistence type="inferred from homology"/>
<gene>
    <name evidence="6" type="primary">rmi1</name>
    <name evidence="6" type="ORF">A0H81_07949</name>
</gene>
<dbReference type="AlphaFoldDB" id="A0A1C7M5P1"/>
<dbReference type="STRING" id="5627.A0A1C7M5P1"/>
<dbReference type="GO" id="GO:0016604">
    <property type="term" value="C:nuclear body"/>
    <property type="evidence" value="ECO:0007669"/>
    <property type="project" value="TreeGrafter"/>
</dbReference>
<protein>
    <recommendedName>
        <fullName evidence="2">RecQ-mediated genome instability protein 1</fullName>
    </recommendedName>
</protein>
<dbReference type="GO" id="GO:0000712">
    <property type="term" value="P:resolution of meiotic recombination intermediates"/>
    <property type="evidence" value="ECO:0007669"/>
    <property type="project" value="TreeGrafter"/>
</dbReference>
<feature type="region of interest" description="Disordered" evidence="3">
    <location>
        <begin position="343"/>
        <end position="380"/>
    </location>
</feature>